<dbReference type="Proteomes" id="UP001163714">
    <property type="component" value="Unassembled WGS sequence"/>
</dbReference>
<dbReference type="RefSeq" id="WP_264725184.1">
    <property type="nucleotide sequence ID" value="NZ_JAPDMX010000005.1"/>
</dbReference>
<gene>
    <name evidence="1" type="ORF">OHT75_04110</name>
</gene>
<protein>
    <submittedName>
        <fullName evidence="1">Uncharacterized protein</fullName>
    </submittedName>
</protein>
<name>A0ABT3I6I1_9GAMM</name>
<proteinExistence type="predicted"/>
<evidence type="ECO:0000313" key="2">
    <source>
        <dbReference type="Proteomes" id="UP001163714"/>
    </source>
</evidence>
<accession>A0ABT3I6I1</accession>
<comment type="caution">
    <text evidence="1">The sequence shown here is derived from an EMBL/GenBank/DDBJ whole genome shotgun (WGS) entry which is preliminary data.</text>
</comment>
<keyword evidence="2" id="KW-1185">Reference proteome</keyword>
<organism evidence="1 2">
    <name type="scientific">Shewanella subflava</name>
    <dbReference type="NCBI Taxonomy" id="2986476"/>
    <lineage>
        <taxon>Bacteria</taxon>
        <taxon>Pseudomonadati</taxon>
        <taxon>Pseudomonadota</taxon>
        <taxon>Gammaproteobacteria</taxon>
        <taxon>Alteromonadales</taxon>
        <taxon>Shewanellaceae</taxon>
        <taxon>Shewanella</taxon>
    </lineage>
</organism>
<evidence type="ECO:0000313" key="1">
    <source>
        <dbReference type="EMBL" id="MCW3171664.1"/>
    </source>
</evidence>
<sequence>MSIIGMWGLLTAYVESDKSPNLFVVPDEACADALIKWIPNATIDTSYLFTLHNLQTEYDKAKNKRRALAFELLGELMFVKHGGKQEVYERFGVDRKQVSRLKEEFYDELNGSGLIAKESDEDLAKEVYSLIHTQSLSERKACEDVGLSRGKYRRISENWKK</sequence>
<reference evidence="1" key="1">
    <citation type="submission" date="2022-10" db="EMBL/GenBank/DDBJ databases">
        <title>Shewanella flava sp. nov, isolated from the estuary of the Fenhe River into the Yellow River.</title>
        <authorList>
            <person name="Li Y."/>
        </authorList>
    </citation>
    <scope>NUCLEOTIDE SEQUENCE</scope>
    <source>
        <strain evidence="1">FYR11-62</strain>
    </source>
</reference>
<dbReference type="EMBL" id="JAPDMX010000005">
    <property type="protein sequence ID" value="MCW3171664.1"/>
    <property type="molecule type" value="Genomic_DNA"/>
</dbReference>